<dbReference type="VEuPathDB" id="FungiDB:B1J91_E03366g"/>
<dbReference type="VEuPathDB" id="FungiDB:GVI51_E03113"/>
<protein>
    <submittedName>
        <fullName evidence="1">Uncharacterized protein</fullName>
    </submittedName>
</protein>
<reference evidence="1" key="1">
    <citation type="submission" date="2020-09" db="EMBL/GenBank/DDBJ databases">
        <authorList>
            <person name="Takahashi-Nakaguchi A."/>
            <person name="Chibana H."/>
            <person name="Aoyama T."/>
        </authorList>
    </citation>
    <scope>NUCLEOTIDE SEQUENCE</scope>
    <source>
        <strain evidence="1">CBS 138</strain>
    </source>
</reference>
<accession>A0A810QVJ4</accession>
<proteinExistence type="predicted"/>
<name>A0A810QVJ4_CANGB</name>
<reference evidence="1" key="2">
    <citation type="submission" date="2021-03" db="EMBL/GenBank/DDBJ databases">
        <title>Genome-wide analysis of functional genes required for the pathogenic yeast Candida glabrata.</title>
        <authorList>
            <person name="Takahashi-Nakaguchi A.Chibana"/>
            <person name="H."/>
        </authorList>
    </citation>
    <scope>NUCLEOTIDE SEQUENCE</scope>
    <source>
        <strain evidence="1">CBS 138</strain>
    </source>
</reference>
<sequence length="61" mass="6783">MYKASATIGNSAAINTSQSNKEVNNIYTQKQVSSQRDKVSKPLIICTDNEDVETVQEHIKL</sequence>
<dbReference type="AlphaFoldDB" id="A0A810QVJ4"/>
<evidence type="ECO:0000313" key="1">
    <source>
        <dbReference type="EMBL" id="BCL68059.1"/>
    </source>
</evidence>
<organism evidence="1">
    <name type="scientific">Candida glabrata</name>
    <name type="common">Yeast</name>
    <name type="synonym">Torulopsis glabrata</name>
    <dbReference type="NCBI Taxonomy" id="5478"/>
    <lineage>
        <taxon>Eukaryota</taxon>
        <taxon>Fungi</taxon>
        <taxon>Dikarya</taxon>
        <taxon>Ascomycota</taxon>
        <taxon>Saccharomycotina</taxon>
        <taxon>Saccharomycetes</taxon>
        <taxon>Saccharomycetales</taxon>
        <taxon>Saccharomycetaceae</taxon>
        <taxon>Nakaseomyces</taxon>
    </lineage>
</organism>
<dbReference type="EMBL" id="LC582807">
    <property type="protein sequence ID" value="BCL68059.1"/>
    <property type="molecule type" value="Genomic_DNA"/>
</dbReference>